<dbReference type="EMBL" id="KZ994846">
    <property type="protein sequence ID" value="RKO91917.1"/>
    <property type="molecule type" value="Genomic_DNA"/>
</dbReference>
<evidence type="ECO:0008006" key="4">
    <source>
        <dbReference type="Google" id="ProtNLM"/>
    </source>
</evidence>
<protein>
    <recommendedName>
        <fullName evidence="4">F-box domain-containing protein</fullName>
    </recommendedName>
</protein>
<feature type="region of interest" description="Disordered" evidence="1">
    <location>
        <begin position="328"/>
        <end position="361"/>
    </location>
</feature>
<evidence type="ECO:0000313" key="2">
    <source>
        <dbReference type="EMBL" id="RKO91917.1"/>
    </source>
</evidence>
<name>A0A4V1IS09_9FUNG</name>
<proteinExistence type="predicted"/>
<organism evidence="2 3">
    <name type="scientific">Blyttiomyces helicus</name>
    <dbReference type="NCBI Taxonomy" id="388810"/>
    <lineage>
        <taxon>Eukaryota</taxon>
        <taxon>Fungi</taxon>
        <taxon>Fungi incertae sedis</taxon>
        <taxon>Chytridiomycota</taxon>
        <taxon>Chytridiomycota incertae sedis</taxon>
        <taxon>Chytridiomycetes</taxon>
        <taxon>Chytridiomycetes incertae sedis</taxon>
        <taxon>Blyttiomyces</taxon>
    </lineage>
</organism>
<evidence type="ECO:0000256" key="1">
    <source>
        <dbReference type="SAM" id="MobiDB-lite"/>
    </source>
</evidence>
<accession>A0A4V1IS09</accession>
<dbReference type="OrthoDB" id="2109893at2759"/>
<feature type="region of interest" description="Disordered" evidence="1">
    <location>
        <begin position="29"/>
        <end position="91"/>
    </location>
</feature>
<feature type="compositionally biased region" description="Basic and acidic residues" evidence="1">
    <location>
        <begin position="29"/>
        <end position="44"/>
    </location>
</feature>
<dbReference type="AlphaFoldDB" id="A0A4V1IS09"/>
<dbReference type="Proteomes" id="UP000269721">
    <property type="component" value="Unassembled WGS sequence"/>
</dbReference>
<keyword evidence="3" id="KW-1185">Reference proteome</keyword>
<feature type="region of interest" description="Disordered" evidence="1">
    <location>
        <begin position="265"/>
        <end position="292"/>
    </location>
</feature>
<feature type="region of interest" description="Disordered" evidence="1">
    <location>
        <begin position="402"/>
        <end position="444"/>
    </location>
</feature>
<sequence>MSGAAWEFPMPTQLLHGGDGGGHIAGDLLRDRVRRDRDDRRLAGERGPPSAKVPYVDVAEDADRGVRGETVTEGEMDGLSRDEGGSDKATSMVVKRRADTAVHGTGRAKGVELPTDVLIDLFESLRKVYRRTLVAASTVCRRWSAPARAALLQSICFGERDQTAFSALAAVMRKYRLGEEYASRPPLRFLGFRNTGLPPASTRALLCPLFANVRLLSIELPFDPNAQGPTRGPIDMSVLAPLLIACPHLTSLALMFTTESDFVPLPTPRRSGSGGGSDTATPTLLNSAPSRGFQPLGSLKTKGIFGQSHRVEVYPQRLHYHLVLHHRPPQVTPSASKSQSTESGLGAATEDGKVADGPKVPPPAISHTVSFTAICDLWKNPWPALDIANTFRAIRKGRRAACPGANEQVPPEGASHPKSLPSPPQPKRYNPNPKMRNSPSPVTLTPPLSCTSCNGRGYTPSDAMCISCPGPKLSRFPTAHDGLGVKASAGSTFKVVINPVGLSTAEALRGLGEGERRELVELLGVGGL</sequence>
<feature type="compositionally biased region" description="Polar residues" evidence="1">
    <location>
        <begin position="332"/>
        <end position="343"/>
    </location>
</feature>
<gene>
    <name evidence="2" type="ORF">BDK51DRAFT_45134</name>
</gene>
<reference evidence="3" key="1">
    <citation type="journal article" date="2018" name="Nat. Microbiol.">
        <title>Leveraging single-cell genomics to expand the fungal tree of life.</title>
        <authorList>
            <person name="Ahrendt S.R."/>
            <person name="Quandt C.A."/>
            <person name="Ciobanu D."/>
            <person name="Clum A."/>
            <person name="Salamov A."/>
            <person name="Andreopoulos B."/>
            <person name="Cheng J.F."/>
            <person name="Woyke T."/>
            <person name="Pelin A."/>
            <person name="Henrissat B."/>
            <person name="Reynolds N.K."/>
            <person name="Benny G.L."/>
            <person name="Smith M.E."/>
            <person name="James T.Y."/>
            <person name="Grigoriev I.V."/>
        </authorList>
    </citation>
    <scope>NUCLEOTIDE SEQUENCE [LARGE SCALE GENOMIC DNA]</scope>
</reference>
<evidence type="ECO:0000313" key="3">
    <source>
        <dbReference type="Proteomes" id="UP000269721"/>
    </source>
</evidence>
<feature type="compositionally biased region" description="Polar residues" evidence="1">
    <location>
        <begin position="278"/>
        <end position="289"/>
    </location>
</feature>